<dbReference type="InterPro" id="IPR029063">
    <property type="entry name" value="SAM-dependent_MTases_sf"/>
</dbReference>
<comment type="caution">
    <text evidence="6">The sequence shown here is derived from an EMBL/GenBank/DDBJ whole genome shotgun (WGS) entry which is preliminary data.</text>
</comment>
<accession>A0A0F9CHU6</accession>
<evidence type="ECO:0000313" key="6">
    <source>
        <dbReference type="EMBL" id="KKL48704.1"/>
    </source>
</evidence>
<dbReference type="Pfam" id="PF01555">
    <property type="entry name" value="N6_N4_Mtase"/>
    <property type="match status" value="1"/>
</dbReference>
<evidence type="ECO:0000256" key="3">
    <source>
        <dbReference type="ARBA" id="ARBA00022679"/>
    </source>
</evidence>
<feature type="domain" description="DNA methylase N-4/N-6" evidence="5">
    <location>
        <begin position="38"/>
        <end position="231"/>
    </location>
</feature>
<keyword evidence="2" id="KW-0489">Methyltransferase</keyword>
<evidence type="ECO:0000256" key="4">
    <source>
        <dbReference type="ARBA" id="ARBA00022691"/>
    </source>
</evidence>
<dbReference type="GO" id="GO:0003677">
    <property type="term" value="F:DNA binding"/>
    <property type="evidence" value="ECO:0007669"/>
    <property type="project" value="InterPro"/>
</dbReference>
<organism evidence="6">
    <name type="scientific">marine sediment metagenome</name>
    <dbReference type="NCBI Taxonomy" id="412755"/>
    <lineage>
        <taxon>unclassified sequences</taxon>
        <taxon>metagenomes</taxon>
        <taxon>ecological metagenomes</taxon>
    </lineage>
</organism>
<name>A0A0F9CHU6_9ZZZZ</name>
<dbReference type="EMBL" id="LAZR01033224">
    <property type="protein sequence ID" value="KKL48704.1"/>
    <property type="molecule type" value="Genomic_DNA"/>
</dbReference>
<gene>
    <name evidence="6" type="ORF">LCGC14_2322840</name>
</gene>
<dbReference type="SUPFAM" id="SSF53335">
    <property type="entry name" value="S-adenosyl-L-methionine-dependent methyltransferases"/>
    <property type="match status" value="1"/>
</dbReference>
<feature type="non-terminal residue" evidence="6">
    <location>
        <position position="1"/>
    </location>
</feature>
<reference evidence="6" key="1">
    <citation type="journal article" date="2015" name="Nature">
        <title>Complex archaea that bridge the gap between prokaryotes and eukaryotes.</title>
        <authorList>
            <person name="Spang A."/>
            <person name="Saw J.H."/>
            <person name="Jorgensen S.L."/>
            <person name="Zaremba-Niedzwiedzka K."/>
            <person name="Martijn J."/>
            <person name="Lind A.E."/>
            <person name="van Eijk R."/>
            <person name="Schleper C."/>
            <person name="Guy L."/>
            <person name="Ettema T.J."/>
        </authorList>
    </citation>
    <scope>NUCLEOTIDE SEQUENCE</scope>
</reference>
<dbReference type="AlphaFoldDB" id="A0A0F9CHU6"/>
<evidence type="ECO:0000256" key="2">
    <source>
        <dbReference type="ARBA" id="ARBA00022603"/>
    </source>
</evidence>
<keyword evidence="3" id="KW-0808">Transferase</keyword>
<evidence type="ECO:0000256" key="1">
    <source>
        <dbReference type="ARBA" id="ARBA00006594"/>
    </source>
</evidence>
<proteinExistence type="inferred from homology"/>
<dbReference type="InterPro" id="IPR002941">
    <property type="entry name" value="DNA_methylase_N4/N6"/>
</dbReference>
<dbReference type="PROSITE" id="PS00092">
    <property type="entry name" value="N6_MTASE"/>
    <property type="match status" value="1"/>
</dbReference>
<dbReference type="Gene3D" id="3.40.50.150">
    <property type="entry name" value="Vaccinia Virus protein VP39"/>
    <property type="match status" value="1"/>
</dbReference>
<comment type="similarity">
    <text evidence="1">Belongs to the N(4)/N(6)-methyltransferase family.</text>
</comment>
<dbReference type="GO" id="GO:0008170">
    <property type="term" value="F:N-methyltransferase activity"/>
    <property type="evidence" value="ECO:0007669"/>
    <property type="project" value="InterPro"/>
</dbReference>
<dbReference type="InterPro" id="IPR002052">
    <property type="entry name" value="DNA_methylase_N6_adenine_CS"/>
</dbReference>
<keyword evidence="4" id="KW-0949">S-adenosyl-L-methionine</keyword>
<dbReference type="InterPro" id="IPR002295">
    <property type="entry name" value="N4/N6-MTase_EcoPI_Mod-like"/>
</dbReference>
<protein>
    <recommendedName>
        <fullName evidence="5">DNA methylase N-4/N-6 domain-containing protein</fullName>
    </recommendedName>
</protein>
<evidence type="ECO:0000259" key="5">
    <source>
        <dbReference type="Pfam" id="PF01555"/>
    </source>
</evidence>
<sequence length="259" mass="28816">AAITGKEERESEEPLVSVEIIHGDSLIEVPNLRDTTYDVAFLDPPYGVDVEQTHRSSSAWEEMFMDDKDSAHITTRLVLERLYPKMKENSMIFVFAAHQFSTLIQSMMESVGFDVDDVPLIWYRTGPQGPTMQVRKWFSRAHETIVYGHKGLKPILHQGNNVIPCDVVTPGKKVHPTEKPIGLYLELLRRVALPGQWLVDPFGGAGTAGRAALRAGLNATIIEIEAKYVGAARYLIHGEQPVQEDANAVPEPGREDEAS</sequence>
<dbReference type="PRINTS" id="PR00506">
    <property type="entry name" value="D21N6MTFRASE"/>
</dbReference>
<dbReference type="GO" id="GO:0032259">
    <property type="term" value="P:methylation"/>
    <property type="evidence" value="ECO:0007669"/>
    <property type="project" value="UniProtKB-KW"/>
</dbReference>